<evidence type="ECO:0000256" key="4">
    <source>
        <dbReference type="ARBA" id="ARBA00022801"/>
    </source>
</evidence>
<comment type="cofactor">
    <cofactor evidence="10">
        <name>Zn(2+)</name>
        <dbReference type="ChEBI" id="CHEBI:29105"/>
    </cofactor>
</comment>
<feature type="binding site" evidence="10">
    <location>
        <position position="100"/>
    </location>
    <ligand>
        <name>Zn(2+)</name>
        <dbReference type="ChEBI" id="CHEBI:29105"/>
    </ligand>
</feature>
<dbReference type="KEGG" id="tmai:FVE67_05205"/>
<dbReference type="GO" id="GO:0046872">
    <property type="term" value="F:metal ion binding"/>
    <property type="evidence" value="ECO:0007669"/>
    <property type="project" value="UniProtKB-KW"/>
</dbReference>
<dbReference type="InterPro" id="IPR023214">
    <property type="entry name" value="HAD_sf"/>
</dbReference>
<keyword evidence="5 7" id="KW-0119">Carbohydrate metabolism</keyword>
<feature type="active site" description="Nucleophile" evidence="8">
    <location>
        <position position="9"/>
    </location>
</feature>
<reference evidence="11 12" key="1">
    <citation type="submission" date="2019-08" db="EMBL/GenBank/DDBJ databases">
        <title>Complete genome sequence of Thermosulfurimonas marina SU872T, an anaerobic thermophilic chemolithoautotrophic bacterium isolated from a shallow marine hydrothermal vent.</title>
        <authorList>
            <person name="Allioux M."/>
            <person name="Jebbar M."/>
            <person name="Slobodkina G."/>
            <person name="Slobodkin A."/>
            <person name="Moalic Y."/>
            <person name="Frolova A."/>
            <person name="Shao Z."/>
            <person name="Alain K."/>
        </authorList>
    </citation>
    <scope>NUCLEOTIDE SEQUENCE [LARGE SCALE GENOMIC DNA]</scope>
    <source>
        <strain evidence="11 12">SU872</strain>
    </source>
</reference>
<organism evidence="11 12">
    <name type="scientific">Thermosulfurimonas marina</name>
    <dbReference type="NCBI Taxonomy" id="2047767"/>
    <lineage>
        <taxon>Bacteria</taxon>
        <taxon>Pseudomonadati</taxon>
        <taxon>Thermodesulfobacteriota</taxon>
        <taxon>Thermodesulfobacteria</taxon>
        <taxon>Thermodesulfobacteriales</taxon>
        <taxon>Thermodesulfobacteriaceae</taxon>
        <taxon>Thermosulfurimonas</taxon>
    </lineage>
</organism>
<dbReference type="NCBIfam" id="TIGR01662">
    <property type="entry name" value="HAD-SF-IIIA"/>
    <property type="match status" value="1"/>
</dbReference>
<dbReference type="GO" id="GO:0016791">
    <property type="term" value="F:phosphatase activity"/>
    <property type="evidence" value="ECO:0007669"/>
    <property type="project" value="InterPro"/>
</dbReference>
<evidence type="ECO:0000256" key="8">
    <source>
        <dbReference type="PIRSR" id="PIRSR004682-1"/>
    </source>
</evidence>
<comment type="cofactor">
    <cofactor evidence="10">
        <name>Mg(2+)</name>
        <dbReference type="ChEBI" id="CHEBI:18420"/>
    </cofactor>
</comment>
<evidence type="ECO:0000313" key="12">
    <source>
        <dbReference type="Proteomes" id="UP000501253"/>
    </source>
</evidence>
<dbReference type="NCBIfam" id="TIGR01656">
    <property type="entry name" value="Histidinol-ppas"/>
    <property type="match status" value="1"/>
</dbReference>
<dbReference type="Gene3D" id="3.40.50.1000">
    <property type="entry name" value="HAD superfamily/HAD-like"/>
    <property type="match status" value="1"/>
</dbReference>
<evidence type="ECO:0000256" key="5">
    <source>
        <dbReference type="ARBA" id="ARBA00023277"/>
    </source>
</evidence>
<evidence type="ECO:0000256" key="10">
    <source>
        <dbReference type="PIRSR" id="PIRSR004682-4"/>
    </source>
</evidence>
<keyword evidence="3 10" id="KW-0479">Metal-binding</keyword>
<feature type="site" description="Stabilizes the phosphoryl group" evidence="9">
    <location>
        <position position="51"/>
    </location>
</feature>
<dbReference type="RefSeq" id="WP_168719583.1">
    <property type="nucleotide sequence ID" value="NZ_CP042909.1"/>
</dbReference>
<feature type="binding site" evidence="10">
    <location>
        <position position="92"/>
    </location>
    <ligand>
        <name>Zn(2+)</name>
        <dbReference type="ChEBI" id="CHEBI:29105"/>
    </ligand>
</feature>
<protein>
    <recommendedName>
        <fullName evidence="6 7">D,D-heptose 1,7-bisphosphate phosphatase</fullName>
        <ecNumber evidence="7">3.1.3.-</ecNumber>
    </recommendedName>
</protein>
<evidence type="ECO:0000256" key="1">
    <source>
        <dbReference type="ARBA" id="ARBA00004496"/>
    </source>
</evidence>
<evidence type="ECO:0000256" key="3">
    <source>
        <dbReference type="ARBA" id="ARBA00022723"/>
    </source>
</evidence>
<evidence type="ECO:0000256" key="2">
    <source>
        <dbReference type="ARBA" id="ARBA00022490"/>
    </source>
</evidence>
<keyword evidence="10" id="KW-0460">Magnesium</keyword>
<accession>A0A6H1WSN6</accession>
<dbReference type="SUPFAM" id="SSF56784">
    <property type="entry name" value="HAD-like"/>
    <property type="match status" value="1"/>
</dbReference>
<dbReference type="InterPro" id="IPR006543">
    <property type="entry name" value="Histidinol-phos"/>
</dbReference>
<dbReference type="CDD" id="cd07503">
    <property type="entry name" value="HAD_HisB-N"/>
    <property type="match status" value="1"/>
</dbReference>
<dbReference type="PANTHER" id="PTHR42891:SF1">
    <property type="entry name" value="D-GLYCERO-BETA-D-MANNO-HEPTOSE-1,7-BISPHOSPHATE 7-PHOSPHATASE"/>
    <property type="match status" value="1"/>
</dbReference>
<dbReference type="PIRSF" id="PIRSF004682">
    <property type="entry name" value="GmhB"/>
    <property type="match status" value="1"/>
</dbReference>
<proteinExistence type="inferred from homology"/>
<feature type="binding site" evidence="10">
    <location>
        <position position="90"/>
    </location>
    <ligand>
        <name>Zn(2+)</name>
        <dbReference type="ChEBI" id="CHEBI:29105"/>
    </ligand>
</feature>
<dbReference type="GO" id="GO:0005737">
    <property type="term" value="C:cytoplasm"/>
    <property type="evidence" value="ECO:0007669"/>
    <property type="project" value="UniProtKB-SubCell"/>
</dbReference>
<feature type="active site" description="Nucleophile" evidence="8">
    <location>
        <position position="11"/>
    </location>
</feature>
<dbReference type="AlphaFoldDB" id="A0A6H1WSN6"/>
<dbReference type="Proteomes" id="UP000501253">
    <property type="component" value="Chromosome"/>
</dbReference>
<dbReference type="InterPro" id="IPR036412">
    <property type="entry name" value="HAD-like_sf"/>
</dbReference>
<gene>
    <name evidence="11" type="ORF">FVE67_05205</name>
</gene>
<dbReference type="GO" id="GO:0005975">
    <property type="term" value="P:carbohydrate metabolic process"/>
    <property type="evidence" value="ECO:0007669"/>
    <property type="project" value="InterPro"/>
</dbReference>
<dbReference type="InterPro" id="IPR004446">
    <property type="entry name" value="Heptose_bisP_phosphatase"/>
</dbReference>
<feature type="site" description="Stabilizes the phosphoryl group" evidence="9">
    <location>
        <position position="102"/>
    </location>
</feature>
<evidence type="ECO:0000256" key="7">
    <source>
        <dbReference type="PIRNR" id="PIRNR004682"/>
    </source>
</evidence>
<feature type="site" description="Contributes to substrate recognition" evidence="9">
    <location>
        <position position="101"/>
    </location>
</feature>
<dbReference type="EMBL" id="CP042909">
    <property type="protein sequence ID" value="QJA06235.1"/>
    <property type="molecule type" value="Genomic_DNA"/>
</dbReference>
<keyword evidence="2 7" id="KW-0963">Cytoplasm</keyword>
<dbReference type="Pfam" id="PF13242">
    <property type="entry name" value="Hydrolase_like"/>
    <property type="match status" value="1"/>
</dbReference>
<dbReference type="PANTHER" id="PTHR42891">
    <property type="entry name" value="D-GLYCERO-BETA-D-MANNO-HEPTOSE-1,7-BISPHOSPHATE 7-PHOSPHATASE"/>
    <property type="match status" value="1"/>
</dbReference>
<keyword evidence="12" id="KW-1185">Reference proteome</keyword>
<evidence type="ECO:0000256" key="9">
    <source>
        <dbReference type="PIRSR" id="PIRSR004682-3"/>
    </source>
</evidence>
<sequence length="184" mass="20187">MKRPVVFLDRDGTVNEEVGYLNHLSRLRLLPGAAQAIRLLREAGFAVVILTNQSGPARGYFPEALVHEVHAELRRRLAAEGAELDGLYVCLHHPEAGCPCRKPRPGLALRAAEELDLDLSRAFVVGDRWVDLALARNIGARGVLVLTGYGRGELEYVLPQKGLEPDLVAEDLLSAARLILSRRA</sequence>
<keyword evidence="10" id="KW-0862">Zinc</keyword>
<dbReference type="InterPro" id="IPR006549">
    <property type="entry name" value="HAD-SF_hydro_IIIA"/>
</dbReference>
<dbReference type="EC" id="3.1.3.-" evidence="7"/>
<feature type="binding site" evidence="10">
    <location>
        <position position="127"/>
    </location>
    <ligand>
        <name>Mg(2+)</name>
        <dbReference type="ChEBI" id="CHEBI:18420"/>
    </ligand>
</feature>
<comment type="similarity">
    <text evidence="7">Belongs to the gmhB family.</text>
</comment>
<feature type="binding site" evidence="10">
    <location>
        <position position="9"/>
    </location>
    <ligand>
        <name>Mg(2+)</name>
        <dbReference type="ChEBI" id="CHEBI:18420"/>
    </ligand>
</feature>
<evidence type="ECO:0000313" key="11">
    <source>
        <dbReference type="EMBL" id="QJA06235.1"/>
    </source>
</evidence>
<feature type="binding site" evidence="10">
    <location>
        <position position="98"/>
    </location>
    <ligand>
        <name>Zn(2+)</name>
        <dbReference type="ChEBI" id="CHEBI:29105"/>
    </ligand>
</feature>
<feature type="binding site" evidence="10">
    <location>
        <position position="11"/>
    </location>
    <ligand>
        <name>Mg(2+)</name>
        <dbReference type="ChEBI" id="CHEBI:18420"/>
    </ligand>
</feature>
<name>A0A6H1WSN6_9BACT</name>
<keyword evidence="4 7" id="KW-0378">Hydrolase</keyword>
<evidence type="ECO:0000256" key="6">
    <source>
        <dbReference type="ARBA" id="ARBA00031828"/>
    </source>
</evidence>
<comment type="subcellular location">
    <subcellularLocation>
        <location evidence="1 7">Cytoplasm</location>
    </subcellularLocation>
</comment>